<evidence type="ECO:0000313" key="3">
    <source>
        <dbReference type="Proteomes" id="UP000253034"/>
    </source>
</evidence>
<feature type="domain" description="PIN" evidence="1">
    <location>
        <begin position="2"/>
        <end position="109"/>
    </location>
</feature>
<evidence type="ECO:0000259" key="1">
    <source>
        <dbReference type="Pfam" id="PF13470"/>
    </source>
</evidence>
<comment type="caution">
    <text evidence="2">The sequence shown here is derived from an EMBL/GenBank/DDBJ whole genome shotgun (WGS) entry which is preliminary data.</text>
</comment>
<dbReference type="PANTHER" id="PTHR34610:SF3">
    <property type="entry name" value="SSL7007 PROTEIN"/>
    <property type="match status" value="1"/>
</dbReference>
<dbReference type="AlphaFoldDB" id="A0A369B9J4"/>
<dbReference type="Proteomes" id="UP000253034">
    <property type="component" value="Unassembled WGS sequence"/>
</dbReference>
<name>A0A369B9J4_9FIRM</name>
<dbReference type="RefSeq" id="WP_114297136.1">
    <property type="nucleotide sequence ID" value="NZ_QPJT01000006.1"/>
</dbReference>
<reference evidence="2 3" key="1">
    <citation type="submission" date="2018-07" db="EMBL/GenBank/DDBJ databases">
        <title>Genomic Encyclopedia of Type Strains, Phase IV (KMG-IV): sequencing the most valuable type-strain genomes for metagenomic binning, comparative biology and taxonomic classification.</title>
        <authorList>
            <person name="Goeker M."/>
        </authorList>
    </citation>
    <scope>NUCLEOTIDE SEQUENCE [LARGE SCALE GENOMIC DNA]</scope>
    <source>
        <strain evidence="2 3">DSM 27016</strain>
    </source>
</reference>
<keyword evidence="3" id="KW-1185">Reference proteome</keyword>
<dbReference type="SUPFAM" id="SSF88723">
    <property type="entry name" value="PIN domain-like"/>
    <property type="match status" value="1"/>
</dbReference>
<dbReference type="InterPro" id="IPR029060">
    <property type="entry name" value="PIN-like_dom_sf"/>
</dbReference>
<dbReference type="InterPro" id="IPR002850">
    <property type="entry name" value="PIN_toxin-like"/>
</dbReference>
<dbReference type="NCBIfam" id="TIGR00305">
    <property type="entry name" value="putative toxin-antitoxin system toxin component, PIN family"/>
    <property type="match status" value="1"/>
</dbReference>
<accession>A0A369B9J4</accession>
<dbReference type="PANTHER" id="PTHR34610">
    <property type="entry name" value="SSL7007 PROTEIN"/>
    <property type="match status" value="1"/>
</dbReference>
<gene>
    <name evidence="2" type="ORF">DFR58_106164</name>
</gene>
<sequence>MRIMIDTNVLLSALVFKSAKMADLIEYIADKHTLVLCSYVIEEANAVITRKSSTYKAVLDAFLLKMPFEMAYTPTEMSTAPKIRDEKDKPVLLSAITADVDVLITGDKDFTGIDIDRPEILTPTEFLDRY</sequence>
<evidence type="ECO:0000313" key="2">
    <source>
        <dbReference type="EMBL" id="RCX17995.1"/>
    </source>
</evidence>
<dbReference type="InterPro" id="IPR002716">
    <property type="entry name" value="PIN_dom"/>
</dbReference>
<dbReference type="EMBL" id="QPJT01000006">
    <property type="protein sequence ID" value="RCX17995.1"/>
    <property type="molecule type" value="Genomic_DNA"/>
</dbReference>
<proteinExistence type="predicted"/>
<protein>
    <submittedName>
        <fullName evidence="2">Putative PIN family toxin of toxin-antitoxin system</fullName>
    </submittedName>
</protein>
<organism evidence="2 3">
    <name type="scientific">Anaerobacterium chartisolvens</name>
    <dbReference type="NCBI Taxonomy" id="1297424"/>
    <lineage>
        <taxon>Bacteria</taxon>
        <taxon>Bacillati</taxon>
        <taxon>Bacillota</taxon>
        <taxon>Clostridia</taxon>
        <taxon>Eubacteriales</taxon>
        <taxon>Oscillospiraceae</taxon>
        <taxon>Anaerobacterium</taxon>
    </lineage>
</organism>
<dbReference type="Gene3D" id="3.40.50.1010">
    <property type="entry name" value="5'-nuclease"/>
    <property type="match status" value="1"/>
</dbReference>
<dbReference type="Pfam" id="PF13470">
    <property type="entry name" value="PIN_3"/>
    <property type="match status" value="1"/>
</dbReference>
<dbReference type="OrthoDB" id="335825at2"/>